<dbReference type="InterPro" id="IPR038979">
    <property type="entry name" value="Pest_crys"/>
</dbReference>
<dbReference type="PANTHER" id="PTHR37003:SF2">
    <property type="entry name" value="PESTICIDAL CRYSTAL PROTEIN N-TERMINAL DOMAIN-CONTAINING PROTEIN"/>
    <property type="match status" value="1"/>
</dbReference>
<dbReference type="SUPFAM" id="SSF51101">
    <property type="entry name" value="Mannose-binding lectins"/>
    <property type="match status" value="1"/>
</dbReference>
<organism evidence="3 4">
    <name type="scientific">Fusarium torulosum</name>
    <dbReference type="NCBI Taxonomy" id="33205"/>
    <lineage>
        <taxon>Eukaryota</taxon>
        <taxon>Fungi</taxon>
        <taxon>Dikarya</taxon>
        <taxon>Ascomycota</taxon>
        <taxon>Pezizomycotina</taxon>
        <taxon>Sordariomycetes</taxon>
        <taxon>Hypocreomycetidae</taxon>
        <taxon>Hypocreales</taxon>
        <taxon>Nectriaceae</taxon>
        <taxon>Fusarium</taxon>
    </lineage>
</organism>
<sequence length="503" mass="55687">MGIEISGKFVNDLTTKLIKAADGSQKLEVKDPEEIGQFVCSILALGCELIPVVGSSLGALTTLFSSLLFHPNSIEKIWEKLRERIEKLIDSKITETQMAILKKKIRGLQDNMANYKRIVEDFQGASAEDLDKARDTLKMTHIAFLSVVRNAIPEFRVEAFAVASLPLFALAANIHLMLLSEGIKHGSAWGYSKKNVETMRAEFQQKTSSKGHPGGTENCASEQSSLLKGVISAVPDLSISTDIVNTWEKAYSDLVAPASGYAGNDDNNDDLDYVTYVNKIYWQGRGQVKPYPAELANLEYENQGTRAAAKLRSYADYDSGMVMNVLNYAEFWPYLAGGEMPESVMKKLDREIFFGPFGRYTTHASWTESSAATITDRSPRITSVYVRGWDDVDGLQIKYGDSWGYAYGSTTGGKATELPLAEDEYIYWVSVYYGHKLGKVRFWNNKDKALESGSAKNGSYYAAAAPPGYRLTSVYITNWKGATPPGCEGIILGFRPSIFEYKA</sequence>
<feature type="domain" description="Jacalin-type lectin" evidence="1">
    <location>
        <begin position="378"/>
        <end position="460"/>
    </location>
</feature>
<keyword evidence="4" id="KW-1185">Reference proteome</keyword>
<evidence type="ECO:0000259" key="2">
    <source>
        <dbReference type="Pfam" id="PF03945"/>
    </source>
</evidence>
<dbReference type="Pfam" id="PF01419">
    <property type="entry name" value="Jacalin"/>
    <property type="match status" value="1"/>
</dbReference>
<dbReference type="PANTHER" id="PTHR37003">
    <property type="entry name" value="ENDOTOXIN_N DOMAIN-CONTAINING PROTEIN-RELATED"/>
    <property type="match status" value="1"/>
</dbReference>
<dbReference type="SUPFAM" id="SSF56849">
    <property type="entry name" value="delta-Endotoxin (insectocide), N-terminal domain"/>
    <property type="match status" value="1"/>
</dbReference>
<dbReference type="Gene3D" id="2.100.10.30">
    <property type="entry name" value="Jacalin-like lectin domain"/>
    <property type="match status" value="1"/>
</dbReference>
<dbReference type="Gene3D" id="1.20.190.10">
    <property type="entry name" value="Pesticidal crystal protein, N-terminal domain"/>
    <property type="match status" value="2"/>
</dbReference>
<protein>
    <recommendedName>
        <fullName evidence="5">Pesticidal crystal protein N-terminal domain-containing protein</fullName>
    </recommendedName>
</protein>
<accession>A0AAE8MCI9</accession>
<dbReference type="InterPro" id="IPR036404">
    <property type="entry name" value="Jacalin-like_lectin_dom_sf"/>
</dbReference>
<dbReference type="EMBL" id="ONZP01000270">
    <property type="protein sequence ID" value="SPJ79458.1"/>
    <property type="molecule type" value="Genomic_DNA"/>
</dbReference>
<evidence type="ECO:0008006" key="5">
    <source>
        <dbReference type="Google" id="ProtNLM"/>
    </source>
</evidence>
<name>A0AAE8MCI9_9HYPO</name>
<dbReference type="Proteomes" id="UP001187734">
    <property type="component" value="Unassembled WGS sequence"/>
</dbReference>
<dbReference type="Pfam" id="PF03945">
    <property type="entry name" value="Endotoxin_N"/>
    <property type="match status" value="1"/>
</dbReference>
<dbReference type="GO" id="GO:0090729">
    <property type="term" value="F:toxin activity"/>
    <property type="evidence" value="ECO:0007669"/>
    <property type="project" value="InterPro"/>
</dbReference>
<feature type="domain" description="Pesticidal crystal protein" evidence="2">
    <location>
        <begin position="44"/>
        <end position="207"/>
    </location>
</feature>
<dbReference type="InterPro" id="IPR005639">
    <property type="entry name" value="Pest_crys_dom_I"/>
</dbReference>
<dbReference type="InterPro" id="IPR036716">
    <property type="entry name" value="Pest_crys_N_sf"/>
</dbReference>
<gene>
    <name evidence="3" type="ORF">FTOL_07849</name>
</gene>
<evidence type="ECO:0000259" key="1">
    <source>
        <dbReference type="Pfam" id="PF01419"/>
    </source>
</evidence>
<evidence type="ECO:0000313" key="3">
    <source>
        <dbReference type="EMBL" id="SPJ79458.1"/>
    </source>
</evidence>
<dbReference type="AlphaFoldDB" id="A0AAE8MCI9"/>
<dbReference type="InterPro" id="IPR001229">
    <property type="entry name" value="Jacalin-like_lectin_dom"/>
</dbReference>
<evidence type="ECO:0000313" key="4">
    <source>
        <dbReference type="Proteomes" id="UP001187734"/>
    </source>
</evidence>
<dbReference type="GO" id="GO:0001907">
    <property type="term" value="P:symbiont-mediated killing of host cell"/>
    <property type="evidence" value="ECO:0007669"/>
    <property type="project" value="InterPro"/>
</dbReference>
<proteinExistence type="predicted"/>
<comment type="caution">
    <text evidence="3">The sequence shown here is derived from an EMBL/GenBank/DDBJ whole genome shotgun (WGS) entry which is preliminary data.</text>
</comment>
<reference evidence="3" key="1">
    <citation type="submission" date="2018-03" db="EMBL/GenBank/DDBJ databases">
        <authorList>
            <person name="Guldener U."/>
        </authorList>
    </citation>
    <scope>NUCLEOTIDE SEQUENCE</scope>
</reference>